<dbReference type="AlphaFoldDB" id="A0A1I7ZR89"/>
<proteinExistence type="predicted"/>
<reference evidence="2" key="1">
    <citation type="submission" date="2016-11" db="UniProtKB">
        <authorList>
            <consortium name="WormBaseParasite"/>
        </authorList>
    </citation>
    <scope>IDENTIFICATION</scope>
</reference>
<name>A0A1I7ZR89_9BILA</name>
<keyword evidence="1" id="KW-1185">Reference proteome</keyword>
<organism evidence="1 2">
    <name type="scientific">Steinernema glaseri</name>
    <dbReference type="NCBI Taxonomy" id="37863"/>
    <lineage>
        <taxon>Eukaryota</taxon>
        <taxon>Metazoa</taxon>
        <taxon>Ecdysozoa</taxon>
        <taxon>Nematoda</taxon>
        <taxon>Chromadorea</taxon>
        <taxon>Rhabditida</taxon>
        <taxon>Tylenchina</taxon>
        <taxon>Panagrolaimomorpha</taxon>
        <taxon>Strongyloidoidea</taxon>
        <taxon>Steinernematidae</taxon>
        <taxon>Steinernema</taxon>
    </lineage>
</organism>
<dbReference type="WBParaSite" id="L893_g28993.t1">
    <property type="protein sequence ID" value="L893_g28993.t1"/>
    <property type="gene ID" value="L893_g28993"/>
</dbReference>
<sequence>MPHDQQQKLSGRWGKLAEEYKTKIGSLKVAYSRHGRDNWSLYYKLEGFDHIESRTLSREVVNEISKSITSFELSASWTLKQPEELWTIISPDEEDDLLQLLIHLSHSSNAPLNKLKEVYAPLIREGYLEMVSKYVHLLKSFTSMKINSYDEPIVPLIEEMASTESCNLCLSTGRWIKLCQRES</sequence>
<accession>A0A1I7ZR89</accession>
<protein>
    <submittedName>
        <fullName evidence="2">DUF3322 domain-containing protein</fullName>
    </submittedName>
</protein>
<evidence type="ECO:0000313" key="1">
    <source>
        <dbReference type="Proteomes" id="UP000095287"/>
    </source>
</evidence>
<dbReference type="Proteomes" id="UP000095287">
    <property type="component" value="Unplaced"/>
</dbReference>
<evidence type="ECO:0000313" key="2">
    <source>
        <dbReference type="WBParaSite" id="L893_g28993.t1"/>
    </source>
</evidence>